<dbReference type="InterPro" id="IPR003661">
    <property type="entry name" value="HisK_dim/P_dom"/>
</dbReference>
<evidence type="ECO:0000256" key="6">
    <source>
        <dbReference type="PROSITE-ProRule" id="PRU00169"/>
    </source>
</evidence>
<dbReference type="Gene3D" id="1.10.287.130">
    <property type="match status" value="1"/>
</dbReference>
<dbReference type="InterPro" id="IPR001789">
    <property type="entry name" value="Sig_transdc_resp-reg_receiver"/>
</dbReference>
<evidence type="ECO:0000256" key="3">
    <source>
        <dbReference type="ARBA" id="ARBA00022553"/>
    </source>
</evidence>
<dbReference type="InterPro" id="IPR036890">
    <property type="entry name" value="HATPase_C_sf"/>
</dbReference>
<evidence type="ECO:0000259" key="9">
    <source>
        <dbReference type="PROSITE" id="PS50110"/>
    </source>
</evidence>
<dbReference type="InterPro" id="IPR011006">
    <property type="entry name" value="CheY-like_superfamily"/>
</dbReference>
<dbReference type="Pfam" id="PF02518">
    <property type="entry name" value="HATPase_c"/>
    <property type="match status" value="1"/>
</dbReference>
<feature type="domain" description="Response regulatory" evidence="9">
    <location>
        <begin position="445"/>
        <end position="560"/>
    </location>
</feature>
<dbReference type="Gene3D" id="3.40.50.2300">
    <property type="match status" value="1"/>
</dbReference>
<keyword evidence="3 6" id="KW-0597">Phosphoprotein</keyword>
<proteinExistence type="predicted"/>
<sequence length="566" mass="62921">MKKPTDPDGFSVSELIGLGSHSTRKSYYPELTARMAELEAERNRYKWLFENALHGIFQASLTGGLRAANPALARMLGDASVVTTLERCTTWVALFADPRDAMELQRRVAKEGRVQGYITRLRTSGSGEVPVSLTLVQKPSPDDEPLVEAFVADITEREQARRRLEQLNEELEARVKERTRELEQLNAELCEARDAAEQANHSKDRYLAAASHDLLQPMNAARLLVSSLLERSLEGEVRELAERIHVSLEGAEELLTDLLDIARLDQDRVQVQREPFALEALYTGLVAEFSSLAASKGLAFRHCVADTWVVSDCRLLGRVLRNFLANACRYTQQGGVLLGTRRRNDTLWIEVWDSGPGIPGDQHRAIFREFHQLAAPRARDRQGVGLGLAIVERIASRLEHEVEVRSWPGRGSCFAVGVPLGPVGSPTRPPTALPQVPLPVLEERRVLVIDNEPSILASMRSLLEGWGMRCELAFDVEEALAVSPTPPDVLLVDLHLDGGLTGDVLIARLREQWQRPRLPAVIVTAERGAPWLQHLRELGLPVLNKPLKPGKLRAVLSRLLAPELCD</sequence>
<accession>A0ABS9P8W6</accession>
<keyword evidence="5" id="KW-0418">Kinase</keyword>
<evidence type="ECO:0000259" key="8">
    <source>
        <dbReference type="PROSITE" id="PS50109"/>
    </source>
</evidence>
<dbReference type="EMBL" id="JABFUC010000007">
    <property type="protein sequence ID" value="MCG6658197.1"/>
    <property type="molecule type" value="Genomic_DNA"/>
</dbReference>
<evidence type="ECO:0000256" key="1">
    <source>
        <dbReference type="ARBA" id="ARBA00000085"/>
    </source>
</evidence>
<feature type="modified residue" description="4-aspartylphosphate" evidence="6">
    <location>
        <position position="493"/>
    </location>
</feature>
<feature type="coiled-coil region" evidence="7">
    <location>
        <begin position="150"/>
        <end position="199"/>
    </location>
</feature>
<dbReference type="RefSeq" id="WP_238977345.1">
    <property type="nucleotide sequence ID" value="NZ_JABFUC010000007.1"/>
</dbReference>
<dbReference type="Pfam" id="PF00072">
    <property type="entry name" value="Response_reg"/>
    <property type="match status" value="1"/>
</dbReference>
<evidence type="ECO:0000256" key="2">
    <source>
        <dbReference type="ARBA" id="ARBA00012438"/>
    </source>
</evidence>
<evidence type="ECO:0000256" key="7">
    <source>
        <dbReference type="SAM" id="Coils"/>
    </source>
</evidence>
<name>A0ABS9P8W6_9GAMM</name>
<dbReference type="InterPro" id="IPR000014">
    <property type="entry name" value="PAS"/>
</dbReference>
<dbReference type="NCBIfam" id="TIGR00229">
    <property type="entry name" value="sensory_box"/>
    <property type="match status" value="1"/>
</dbReference>
<dbReference type="InterPro" id="IPR036097">
    <property type="entry name" value="HisK_dim/P_sf"/>
</dbReference>
<dbReference type="SUPFAM" id="SSF47384">
    <property type="entry name" value="Homodimeric domain of signal transducing histidine kinase"/>
    <property type="match status" value="1"/>
</dbReference>
<dbReference type="CDD" id="cd00082">
    <property type="entry name" value="HisKA"/>
    <property type="match status" value="1"/>
</dbReference>
<dbReference type="SUPFAM" id="SSF55874">
    <property type="entry name" value="ATPase domain of HSP90 chaperone/DNA topoisomerase II/histidine kinase"/>
    <property type="match status" value="1"/>
</dbReference>
<keyword evidence="4" id="KW-0808">Transferase</keyword>
<dbReference type="PROSITE" id="PS50110">
    <property type="entry name" value="RESPONSE_REGULATORY"/>
    <property type="match status" value="1"/>
</dbReference>
<dbReference type="SMART" id="SM00388">
    <property type="entry name" value="HisKA"/>
    <property type="match status" value="1"/>
</dbReference>
<evidence type="ECO:0000313" key="11">
    <source>
        <dbReference type="Proteomes" id="UP000814385"/>
    </source>
</evidence>
<dbReference type="Pfam" id="PF13188">
    <property type="entry name" value="PAS_8"/>
    <property type="match status" value="1"/>
</dbReference>
<organism evidence="10 11">
    <name type="scientific">Billgrantia campisalis</name>
    <dbReference type="NCBI Taxonomy" id="74661"/>
    <lineage>
        <taxon>Bacteria</taxon>
        <taxon>Pseudomonadati</taxon>
        <taxon>Pseudomonadota</taxon>
        <taxon>Gammaproteobacteria</taxon>
        <taxon>Oceanospirillales</taxon>
        <taxon>Halomonadaceae</taxon>
        <taxon>Billgrantia</taxon>
    </lineage>
</organism>
<evidence type="ECO:0000256" key="4">
    <source>
        <dbReference type="ARBA" id="ARBA00022679"/>
    </source>
</evidence>
<dbReference type="PROSITE" id="PS50109">
    <property type="entry name" value="HIS_KIN"/>
    <property type="match status" value="1"/>
</dbReference>
<dbReference type="SUPFAM" id="SSF52172">
    <property type="entry name" value="CheY-like"/>
    <property type="match status" value="1"/>
</dbReference>
<keyword evidence="11" id="KW-1185">Reference proteome</keyword>
<feature type="domain" description="Histidine kinase" evidence="8">
    <location>
        <begin position="209"/>
        <end position="422"/>
    </location>
</feature>
<gene>
    <name evidence="10" type="ORF">HOP52_10565</name>
</gene>
<dbReference type="Pfam" id="PF00512">
    <property type="entry name" value="HisKA"/>
    <property type="match status" value="1"/>
</dbReference>
<comment type="catalytic activity">
    <reaction evidence="1">
        <text>ATP + protein L-histidine = ADP + protein N-phospho-L-histidine.</text>
        <dbReference type="EC" id="2.7.13.3"/>
    </reaction>
</comment>
<dbReference type="Proteomes" id="UP000814385">
    <property type="component" value="Unassembled WGS sequence"/>
</dbReference>
<comment type="caution">
    <text evidence="10">The sequence shown here is derived from an EMBL/GenBank/DDBJ whole genome shotgun (WGS) entry which is preliminary data.</text>
</comment>
<evidence type="ECO:0000313" key="10">
    <source>
        <dbReference type="EMBL" id="MCG6658197.1"/>
    </source>
</evidence>
<dbReference type="InterPro" id="IPR035965">
    <property type="entry name" value="PAS-like_dom_sf"/>
</dbReference>
<dbReference type="PANTHER" id="PTHR43047:SF9">
    <property type="entry name" value="HISTIDINE KINASE"/>
    <property type="match status" value="1"/>
</dbReference>
<reference evidence="10 11" key="1">
    <citation type="submission" date="2020-05" db="EMBL/GenBank/DDBJ databases">
        <title>Comparative genomic analysis of denitrifying bacteria from Halomonas genus.</title>
        <authorList>
            <person name="Wang L."/>
            <person name="Shao Z."/>
        </authorList>
    </citation>
    <scope>NUCLEOTIDE SEQUENCE [LARGE SCALE GENOMIC DNA]</scope>
    <source>
        <strain evidence="10 11">A4</strain>
    </source>
</reference>
<dbReference type="PRINTS" id="PR00344">
    <property type="entry name" value="BCTRLSENSOR"/>
</dbReference>
<evidence type="ECO:0000256" key="5">
    <source>
        <dbReference type="ARBA" id="ARBA00022777"/>
    </source>
</evidence>
<dbReference type="InterPro" id="IPR005467">
    <property type="entry name" value="His_kinase_dom"/>
</dbReference>
<dbReference type="Gene3D" id="3.30.565.10">
    <property type="entry name" value="Histidine kinase-like ATPase, C-terminal domain"/>
    <property type="match status" value="1"/>
</dbReference>
<dbReference type="InterPro" id="IPR004358">
    <property type="entry name" value="Sig_transdc_His_kin-like_C"/>
</dbReference>
<dbReference type="SMART" id="SM00387">
    <property type="entry name" value="HATPase_c"/>
    <property type="match status" value="1"/>
</dbReference>
<keyword evidence="7" id="KW-0175">Coiled coil</keyword>
<dbReference type="InterPro" id="IPR003594">
    <property type="entry name" value="HATPase_dom"/>
</dbReference>
<dbReference type="SMART" id="SM00448">
    <property type="entry name" value="REC"/>
    <property type="match status" value="1"/>
</dbReference>
<dbReference type="CDD" id="cd00156">
    <property type="entry name" value="REC"/>
    <property type="match status" value="1"/>
</dbReference>
<dbReference type="EC" id="2.7.13.3" evidence="2"/>
<protein>
    <recommendedName>
        <fullName evidence="2">histidine kinase</fullName>
        <ecNumber evidence="2">2.7.13.3</ecNumber>
    </recommendedName>
</protein>
<dbReference type="PANTHER" id="PTHR43047">
    <property type="entry name" value="TWO-COMPONENT HISTIDINE PROTEIN KINASE"/>
    <property type="match status" value="1"/>
</dbReference>
<dbReference type="Gene3D" id="3.30.450.20">
    <property type="entry name" value="PAS domain"/>
    <property type="match status" value="1"/>
</dbReference>
<dbReference type="SUPFAM" id="SSF55785">
    <property type="entry name" value="PYP-like sensor domain (PAS domain)"/>
    <property type="match status" value="1"/>
</dbReference>